<evidence type="ECO:0000256" key="4">
    <source>
        <dbReference type="ARBA" id="ARBA00022803"/>
    </source>
</evidence>
<feature type="region of interest" description="Disordered" evidence="6">
    <location>
        <begin position="334"/>
        <end position="358"/>
    </location>
</feature>
<dbReference type="NCBIfam" id="TIGR03142">
    <property type="entry name" value="cytochro_ccmI"/>
    <property type="match status" value="1"/>
</dbReference>
<gene>
    <name evidence="9" type="ORF">SUTMEG_12550</name>
</gene>
<dbReference type="GO" id="GO:0030313">
    <property type="term" value="C:cell envelope"/>
    <property type="evidence" value="ECO:0007669"/>
    <property type="project" value="UniProtKB-SubCell"/>
</dbReference>
<keyword evidence="2" id="KW-0677">Repeat</keyword>
<dbReference type="PROSITE" id="PS50005">
    <property type="entry name" value="TPR"/>
    <property type="match status" value="1"/>
</dbReference>
<dbReference type="KEGG" id="sutt:SUTMEG_12550"/>
<feature type="repeat" description="TPR" evidence="5">
    <location>
        <begin position="166"/>
        <end position="199"/>
    </location>
</feature>
<keyword evidence="7" id="KW-0472">Membrane</keyword>
<name>A0A2Z6IAG2_9BURK</name>
<dbReference type="Gene3D" id="1.25.40.10">
    <property type="entry name" value="Tetratricopeptide repeat domain"/>
    <property type="match status" value="1"/>
</dbReference>
<dbReference type="Proteomes" id="UP000271003">
    <property type="component" value="Chromosome"/>
</dbReference>
<keyword evidence="7" id="KW-0812">Transmembrane</keyword>
<sequence>MTYEIIFGVLAALMTLFAIAAFGWRLLRGHDDPKREWARTEENVAALRHEYERARERFDAGKMSKDEFEERENELALRVLDETTPEATKRHVENEAMYPLSTLLALLVVIPAMSVGCYLYYGDFSSLDEDAYDQIEAVRAQAEAEKNILDSVARLEAAVAKDPDTLSAWEILADHYNQTGDLERAQAAYEQVIRLDPKNGLAYAELADVLVANQNGELTGKVGEYADKALEIDPWNQKALMIGGAVAFDHADYKKAAMLFKRLQDQFPEGSEVYTAVNHNIEMAKDLGKFTELPKDPVGPKPQKEGMQMMWDAIGQGQPGAQGGMPPGMGGGMGGMGGMSGLPPAMESLPPELTGEKK</sequence>
<dbReference type="Pfam" id="PF23914">
    <property type="entry name" value="TPR_CcmH_CycH"/>
    <property type="match status" value="1"/>
</dbReference>
<evidence type="ECO:0000256" key="7">
    <source>
        <dbReference type="SAM" id="Phobius"/>
    </source>
</evidence>
<keyword evidence="3" id="KW-0201">Cytochrome c-type biogenesis</keyword>
<evidence type="ECO:0000256" key="5">
    <source>
        <dbReference type="PROSITE-ProRule" id="PRU00339"/>
    </source>
</evidence>
<dbReference type="InterPro" id="IPR019734">
    <property type="entry name" value="TPR_rpt"/>
</dbReference>
<dbReference type="EMBL" id="AP018786">
    <property type="protein sequence ID" value="BBF23364.1"/>
    <property type="molecule type" value="Genomic_DNA"/>
</dbReference>
<protein>
    <recommendedName>
        <fullName evidence="8">Cytochrome c-type biogenesis protein H TPR domain-containing protein</fullName>
    </recommendedName>
</protein>
<keyword evidence="7" id="KW-1133">Transmembrane helix</keyword>
<keyword evidence="4 5" id="KW-0802">TPR repeat</keyword>
<evidence type="ECO:0000256" key="1">
    <source>
        <dbReference type="ARBA" id="ARBA00004196"/>
    </source>
</evidence>
<dbReference type="InterPro" id="IPR056413">
    <property type="entry name" value="TPR_CcmH_CycH"/>
</dbReference>
<dbReference type="InterPro" id="IPR017560">
    <property type="entry name" value="Cyt_c_biogenesis_CcmI"/>
</dbReference>
<evidence type="ECO:0000313" key="10">
    <source>
        <dbReference type="Proteomes" id="UP000271003"/>
    </source>
</evidence>
<dbReference type="GO" id="GO:0017004">
    <property type="term" value="P:cytochrome complex assembly"/>
    <property type="evidence" value="ECO:0007669"/>
    <property type="project" value="UniProtKB-KW"/>
</dbReference>
<organism evidence="9 10">
    <name type="scientific">Sutterella megalosphaeroides</name>
    <dbReference type="NCBI Taxonomy" id="2494234"/>
    <lineage>
        <taxon>Bacteria</taxon>
        <taxon>Pseudomonadati</taxon>
        <taxon>Pseudomonadota</taxon>
        <taxon>Betaproteobacteria</taxon>
        <taxon>Burkholderiales</taxon>
        <taxon>Sutterellaceae</taxon>
        <taxon>Sutterella</taxon>
    </lineage>
</organism>
<reference evidence="9 10" key="1">
    <citation type="journal article" date="2018" name="Int. J. Syst. Evol. Microbiol.">
        <title>Mesosutterella multiformis gen. nov., sp. nov., a member of the family Sutterellaceae and Sutterella megalosphaeroides sp. nov., isolated from human faeces.</title>
        <authorList>
            <person name="Sakamoto M."/>
            <person name="Ikeyama N."/>
            <person name="Kunihiro T."/>
            <person name="Iino T."/>
            <person name="Yuki M."/>
            <person name="Ohkuma M."/>
        </authorList>
    </citation>
    <scope>NUCLEOTIDE SEQUENCE [LARGE SCALE GENOMIC DNA]</scope>
    <source>
        <strain evidence="9 10">6FBBBH3</strain>
    </source>
</reference>
<accession>A0A2Z6IAG2</accession>
<evidence type="ECO:0000256" key="6">
    <source>
        <dbReference type="SAM" id="MobiDB-lite"/>
    </source>
</evidence>
<proteinExistence type="predicted"/>
<feature type="transmembrane region" description="Helical" evidence="7">
    <location>
        <begin position="6"/>
        <end position="27"/>
    </location>
</feature>
<keyword evidence="10" id="KW-1185">Reference proteome</keyword>
<dbReference type="SUPFAM" id="SSF48452">
    <property type="entry name" value="TPR-like"/>
    <property type="match status" value="1"/>
</dbReference>
<comment type="subcellular location">
    <subcellularLocation>
        <location evidence="1">Cell envelope</location>
    </subcellularLocation>
</comment>
<evidence type="ECO:0000256" key="3">
    <source>
        <dbReference type="ARBA" id="ARBA00022748"/>
    </source>
</evidence>
<dbReference type="InterPro" id="IPR011990">
    <property type="entry name" value="TPR-like_helical_dom_sf"/>
</dbReference>
<dbReference type="RefSeq" id="WP_120176984.1">
    <property type="nucleotide sequence ID" value="NZ_AP018786.1"/>
</dbReference>
<dbReference type="OrthoDB" id="9151758at2"/>
<dbReference type="GO" id="GO:0005886">
    <property type="term" value="C:plasma membrane"/>
    <property type="evidence" value="ECO:0007669"/>
    <property type="project" value="TreeGrafter"/>
</dbReference>
<feature type="domain" description="Cytochrome c-type biogenesis protein H TPR" evidence="8">
    <location>
        <begin position="157"/>
        <end position="272"/>
    </location>
</feature>
<dbReference type="PANTHER" id="PTHR47870:SF1">
    <property type="entry name" value="CYTOCHROME C-TYPE BIOGENESIS PROTEIN CCMH"/>
    <property type="match status" value="1"/>
</dbReference>
<dbReference type="AlphaFoldDB" id="A0A2Z6IAG2"/>
<evidence type="ECO:0000259" key="8">
    <source>
        <dbReference type="Pfam" id="PF23914"/>
    </source>
</evidence>
<dbReference type="PANTHER" id="PTHR47870">
    <property type="entry name" value="CYTOCHROME C-TYPE BIOGENESIS PROTEIN CCMH"/>
    <property type="match status" value="1"/>
</dbReference>
<dbReference type="InterPro" id="IPR051263">
    <property type="entry name" value="C-type_cytochrome_biogenesis"/>
</dbReference>
<feature type="transmembrane region" description="Helical" evidence="7">
    <location>
        <begin position="98"/>
        <end position="121"/>
    </location>
</feature>
<evidence type="ECO:0000313" key="9">
    <source>
        <dbReference type="EMBL" id="BBF23364.1"/>
    </source>
</evidence>
<evidence type="ECO:0000256" key="2">
    <source>
        <dbReference type="ARBA" id="ARBA00022737"/>
    </source>
</evidence>